<feature type="domain" description="AAA+ ATPase" evidence="7">
    <location>
        <begin position="510"/>
        <end position="662"/>
    </location>
</feature>
<keyword evidence="5 6" id="KW-0653">Protein transport</keyword>
<evidence type="ECO:0000256" key="3">
    <source>
        <dbReference type="ARBA" id="ARBA00022741"/>
    </source>
</evidence>
<dbReference type="InterPro" id="IPR041569">
    <property type="entry name" value="AAA_lid_3"/>
</dbReference>
<evidence type="ECO:0000256" key="5">
    <source>
        <dbReference type="ARBA" id="ARBA00022927"/>
    </source>
</evidence>
<feature type="domain" description="AAA+ ATPase" evidence="7">
    <location>
        <begin position="230"/>
        <end position="377"/>
    </location>
</feature>
<dbReference type="SMART" id="SM00382">
    <property type="entry name" value="AAA"/>
    <property type="match status" value="2"/>
</dbReference>
<evidence type="ECO:0000313" key="9">
    <source>
        <dbReference type="Proteomes" id="UP000236319"/>
    </source>
</evidence>
<dbReference type="AlphaFoldDB" id="A0A2H6KCY1"/>
<proteinExistence type="inferred from homology"/>
<dbReference type="SUPFAM" id="SSF52540">
    <property type="entry name" value="P-loop containing nucleoside triphosphate hydrolases"/>
    <property type="match status" value="2"/>
</dbReference>
<dbReference type="FunFam" id="1.10.8.60:FF:000115">
    <property type="entry name" value="N-ethylmaleimide-sensitive fusion protein, putative"/>
    <property type="match status" value="1"/>
</dbReference>
<organism evidence="8 9">
    <name type="scientific">Babesia ovata</name>
    <dbReference type="NCBI Taxonomy" id="189622"/>
    <lineage>
        <taxon>Eukaryota</taxon>
        <taxon>Sar</taxon>
        <taxon>Alveolata</taxon>
        <taxon>Apicomplexa</taxon>
        <taxon>Aconoidasida</taxon>
        <taxon>Piroplasmida</taxon>
        <taxon>Babesiidae</taxon>
        <taxon>Babesia</taxon>
    </lineage>
</organism>
<dbReference type="PANTHER" id="PTHR23078:SF3">
    <property type="entry name" value="VESICLE-FUSING ATPASE"/>
    <property type="match status" value="1"/>
</dbReference>
<dbReference type="EC" id="3.6.4.6" evidence="6"/>
<dbReference type="GO" id="GO:0005524">
    <property type="term" value="F:ATP binding"/>
    <property type="evidence" value="ECO:0007669"/>
    <property type="project" value="UniProtKB-UniRule"/>
</dbReference>
<evidence type="ECO:0000256" key="6">
    <source>
        <dbReference type="RuleBase" id="RU367045"/>
    </source>
</evidence>
<dbReference type="InterPro" id="IPR027417">
    <property type="entry name" value="P-loop_NTPase"/>
</dbReference>
<keyword evidence="6" id="KW-0378">Hydrolase</keyword>
<dbReference type="Gene3D" id="1.10.8.60">
    <property type="match status" value="1"/>
</dbReference>
<dbReference type="GeneID" id="39874604"/>
<dbReference type="CDD" id="cd00009">
    <property type="entry name" value="AAA"/>
    <property type="match status" value="1"/>
</dbReference>
<dbReference type="FunFam" id="3.40.50.300:FF:000187">
    <property type="entry name" value="Vesicular-fusion ATPase SEC18"/>
    <property type="match status" value="1"/>
</dbReference>
<evidence type="ECO:0000259" key="7">
    <source>
        <dbReference type="SMART" id="SM00382"/>
    </source>
</evidence>
<keyword evidence="6" id="KW-0460">Magnesium</keyword>
<dbReference type="GO" id="GO:0006891">
    <property type="term" value="P:intra-Golgi vesicle-mediated transport"/>
    <property type="evidence" value="ECO:0007669"/>
    <property type="project" value="TreeGrafter"/>
</dbReference>
<dbReference type="InterPro" id="IPR009010">
    <property type="entry name" value="Asp_de-COase-like_dom_sf"/>
</dbReference>
<dbReference type="InterPro" id="IPR003960">
    <property type="entry name" value="ATPase_AAA_CS"/>
</dbReference>
<comment type="catalytic activity">
    <reaction evidence="6">
        <text>ATP + H2O = ADP + phosphate + H(+)</text>
        <dbReference type="Rhea" id="RHEA:13065"/>
        <dbReference type="ChEBI" id="CHEBI:15377"/>
        <dbReference type="ChEBI" id="CHEBI:15378"/>
        <dbReference type="ChEBI" id="CHEBI:30616"/>
        <dbReference type="ChEBI" id="CHEBI:43474"/>
        <dbReference type="ChEBI" id="CHEBI:456216"/>
        <dbReference type="EC" id="3.6.4.6"/>
    </reaction>
</comment>
<dbReference type="InterPro" id="IPR039812">
    <property type="entry name" value="Vesicle-fus_ATPase"/>
</dbReference>
<reference evidence="8 9" key="1">
    <citation type="journal article" date="2017" name="BMC Genomics">
        <title>Whole-genome assembly of Babesia ovata and comparative genomics between closely related pathogens.</title>
        <authorList>
            <person name="Yamagishi J."/>
            <person name="Asada M."/>
            <person name="Hakimi H."/>
            <person name="Tanaka T.Q."/>
            <person name="Sugimoto C."/>
            <person name="Kawazu S."/>
        </authorList>
    </citation>
    <scope>NUCLEOTIDE SEQUENCE [LARGE SCALE GENOMIC DNA]</scope>
    <source>
        <strain evidence="8 9">Miyake</strain>
    </source>
</reference>
<dbReference type="GO" id="GO:0043001">
    <property type="term" value="P:Golgi to plasma membrane protein transport"/>
    <property type="evidence" value="ECO:0007669"/>
    <property type="project" value="TreeGrafter"/>
</dbReference>
<dbReference type="PROSITE" id="PS00674">
    <property type="entry name" value="AAA"/>
    <property type="match status" value="1"/>
</dbReference>
<keyword evidence="2 6" id="KW-0813">Transport</keyword>
<dbReference type="InterPro" id="IPR003593">
    <property type="entry name" value="AAA+_ATPase"/>
</dbReference>
<dbReference type="GO" id="GO:0005795">
    <property type="term" value="C:Golgi stack"/>
    <property type="evidence" value="ECO:0007669"/>
    <property type="project" value="TreeGrafter"/>
</dbReference>
<comment type="cofactor">
    <cofactor evidence="6">
        <name>Mg(2+)</name>
        <dbReference type="ChEBI" id="CHEBI:18420"/>
    </cofactor>
    <text evidence="6">Binds 1 Mg(2+) ion per subunit.</text>
</comment>
<dbReference type="GO" id="GO:0016887">
    <property type="term" value="F:ATP hydrolysis activity"/>
    <property type="evidence" value="ECO:0007669"/>
    <property type="project" value="InterPro"/>
</dbReference>
<dbReference type="RefSeq" id="XP_028867077.1">
    <property type="nucleotide sequence ID" value="XM_029011244.1"/>
</dbReference>
<protein>
    <recommendedName>
        <fullName evidence="6">Vesicle-fusing ATPase</fullName>
        <ecNumber evidence="6">3.6.4.6</ecNumber>
    </recommendedName>
</protein>
<comment type="subcellular location">
    <subcellularLocation>
        <location evidence="6">Cytoplasm</location>
    </subcellularLocation>
</comment>
<dbReference type="Proteomes" id="UP000236319">
    <property type="component" value="Unassembled WGS sequence"/>
</dbReference>
<accession>A0A2H6KCY1</accession>
<sequence length="780" mass="86174">MQHYSCIVGKLPEESLSYTNCAYVNQELYNVLKSKSFMAYGSVNTMIFCFRQHPACGRNDIFLNSCARQLISVSVGETVEVAPVEENRRSSLFAVQHAINFDHLEIAVRESLLNHVLHLTQTVAIMQEGVTLRLRVTNIAPENKVQDSDSLNMLMRGALGEDTKLDFQYVAPDGRHHAIPSKDSGILKPNFKFEEMGIGGLDNEFAAIFRRAFASRIYPPELLKQLGISHVKGMLLYGPPGTGKTLIARQLSKALNCHKPKIVNGPEVMSRFFGQSEENIRNLFKDAEEEYARAGERSSLHIIIFDEIDSICQRRGTDTSGTGARDSIVNQLLSKIDGIDALNNILLIGMTNRLDMIDEALLRPGRFEVHIEVGLPDKAGRCQILKIHTKVMRESKRLADDVDLDEICAMTNNYSGAELEGMVKCAVSYAIQRHVDGSDITKPKDMDKIIVTRADFLLALSEVRPAYGVDSSNLSVFMRHGIVPYGQKFHQVLETCKILAAQVQRSEKTPVLSVLLHGAVGSGKSALAAHVASITNFPFVKVVSPENYIGLSVGFTRNIYGSIVLQELSRVNAIYKAFDDAHKTPQSLIILDDIERLIDYSPIGPRFSNTILQCLLILIKKAPKHGRRIFVIGTTSEDAFMEMANVTQAFTVAAEVPMVTGPAEIYQALSGASSGAVQFPEDEINKVSSAILCFVCIGIFLPHYFIYTGYFIGGECKDVIDKFHNDIQVANCGKISTIGIKSLLLALEIAVQRTMEEGGKLISSSTFFESLEASGYNLMK</sequence>
<dbReference type="Pfam" id="PF17862">
    <property type="entry name" value="AAA_lid_3"/>
    <property type="match status" value="1"/>
</dbReference>
<dbReference type="OrthoDB" id="9982946at2759"/>
<dbReference type="Pfam" id="PF00004">
    <property type="entry name" value="AAA"/>
    <property type="match status" value="2"/>
</dbReference>
<dbReference type="EMBL" id="BDSA01000002">
    <property type="protein sequence ID" value="GBE60834.1"/>
    <property type="molecule type" value="Genomic_DNA"/>
</dbReference>
<dbReference type="InterPro" id="IPR003959">
    <property type="entry name" value="ATPase_AAA_core"/>
</dbReference>
<dbReference type="Gene3D" id="3.40.50.300">
    <property type="entry name" value="P-loop containing nucleotide triphosphate hydrolases"/>
    <property type="match status" value="2"/>
</dbReference>
<keyword evidence="9" id="KW-1185">Reference proteome</keyword>
<evidence type="ECO:0000256" key="2">
    <source>
        <dbReference type="ARBA" id="ARBA00022448"/>
    </source>
</evidence>
<dbReference type="GO" id="GO:0035494">
    <property type="term" value="P:SNARE complex disassembly"/>
    <property type="evidence" value="ECO:0007669"/>
    <property type="project" value="InterPro"/>
</dbReference>
<dbReference type="SUPFAM" id="SSF50692">
    <property type="entry name" value="ADC-like"/>
    <property type="match status" value="1"/>
</dbReference>
<keyword evidence="3 6" id="KW-0547">Nucleotide-binding</keyword>
<comment type="function">
    <text evidence="6">Required for vesicle-mediated transport. Catalyzes the fusion of transport vesicles within the Golgi cisternae. Is also required for transport from the endoplasmic reticulum to the Golgi stack. Seems to function as a fusion protein required for the delivery of cargo proteins to all compartments of the Golgi stack independent of vesicle origin.</text>
</comment>
<keyword evidence="6" id="KW-0963">Cytoplasm</keyword>
<dbReference type="PANTHER" id="PTHR23078">
    <property type="entry name" value="VESICULAR-FUSION PROTEIN NSF"/>
    <property type="match status" value="1"/>
</dbReference>
<name>A0A2H6KCY1_9APIC</name>
<dbReference type="Gene3D" id="2.40.40.20">
    <property type="match status" value="1"/>
</dbReference>
<keyword evidence="4 6" id="KW-0067">ATP-binding</keyword>
<dbReference type="VEuPathDB" id="PiroplasmaDB:BOVATA_023270"/>
<evidence type="ECO:0000256" key="4">
    <source>
        <dbReference type="ARBA" id="ARBA00022840"/>
    </source>
</evidence>
<dbReference type="FunFam" id="3.40.50.300:FF:000166">
    <property type="entry name" value="vesicle-fusing ATPase isoform X1"/>
    <property type="match status" value="1"/>
</dbReference>
<evidence type="ECO:0000313" key="8">
    <source>
        <dbReference type="EMBL" id="GBE60834.1"/>
    </source>
</evidence>
<gene>
    <name evidence="8" type="ORF">BOVATA_023270</name>
</gene>
<dbReference type="GO" id="GO:0046872">
    <property type="term" value="F:metal ion binding"/>
    <property type="evidence" value="ECO:0007669"/>
    <property type="project" value="UniProtKB-UniRule"/>
</dbReference>
<comment type="similarity">
    <text evidence="1 6">Belongs to the AAA ATPase family.</text>
</comment>
<keyword evidence="6" id="KW-0931">ER-Golgi transport</keyword>
<keyword evidence="6" id="KW-0479">Metal-binding</keyword>
<evidence type="ECO:0000256" key="1">
    <source>
        <dbReference type="ARBA" id="ARBA00006914"/>
    </source>
</evidence>
<comment type="caution">
    <text evidence="8">The sequence shown here is derived from an EMBL/GenBank/DDBJ whole genome shotgun (WGS) entry which is preliminary data.</text>
</comment>